<keyword evidence="2" id="KW-1185">Reference proteome</keyword>
<dbReference type="EMBL" id="JAQNDK010000004">
    <property type="protein sequence ID" value="MDC0683399.1"/>
    <property type="molecule type" value="Genomic_DNA"/>
</dbReference>
<reference evidence="1 2" key="1">
    <citation type="submission" date="2023-01" db="EMBL/GenBank/DDBJ databases">
        <title>Minimal conservation of predation-associated metabolite biosynthetic gene clusters underscores biosynthetic potential of Myxococcota including descriptions for ten novel species: Archangium lansinium sp. nov., Myxococcus landrumus sp. nov., Nannocystis bai.</title>
        <authorList>
            <person name="Ahearne A."/>
            <person name="Stevens C."/>
            <person name="Dowd S."/>
        </authorList>
    </citation>
    <scope>NUCLEOTIDE SEQUENCE [LARGE SCALE GENOMIC DNA]</scope>
    <source>
        <strain evidence="1 2">WIWO2</strain>
    </source>
</reference>
<dbReference type="RefSeq" id="WP_272101539.1">
    <property type="nucleotide sequence ID" value="NZ_JAQNDK010000004.1"/>
</dbReference>
<accession>A0ABT5CC89</accession>
<gene>
    <name evidence="1" type="ORF">POL72_37060</name>
</gene>
<dbReference type="InterPro" id="IPR016195">
    <property type="entry name" value="Pol/histidinol_Pase-like"/>
</dbReference>
<evidence type="ECO:0008006" key="3">
    <source>
        <dbReference type="Google" id="ProtNLM"/>
    </source>
</evidence>
<sequence length="779" mass="85082">MATTVIAPEGLEAYLAGLPFLGSLSASHGEVRAGAVEEILLVYEIGASGIADSGRLKITFKFYSDWGELQTHEPRARDYVSARFVPRASFPGESPATLRRLAVKYDTKGHERPYQKAVIVDLVDGFARPGDRIEVRLGDRSHGGAGTRVQTFVEDAFRFRAYVDVTGTSRLAAVPGDIVLRVAAGPPHALRVLTPRAARPGVSVPVVVRLDDAWGNPCALADARVSFSLRGGAAVSETVSETVTWLAGARALRHELRPPEAGDHRLEVRVDSGEETWVSSVPLSIGELPSERPYFADLHVHAHDTVGTNSTASNLSFARDLAGLDVLGYTVNDFQITDRDWSSALADIARFHADGRFVCFPGTEWCGNSAVGGDHNVVFLSDEVRFPNDATGRSLRSFEWHEHMRGAAPEPGRWPLTALYAAYQDAPERFLLIPHVGGRRASLDYHHPELERLCELASSWGHFEWLFSEALARGYRLGASASGDEHRGRPGGGAPGASIFGVRGGLTGVLSPALDRAAIGLALRQRRTWATTGERNVALVGSGAHVQGDELEHAGPLPVRYRVLGHSGWEYVALKDHRGVVWERDLHRELGYAANRLRVRWGGARVRDRYRWATYALSLRVSDTAVEDWTARGFEHPEESVRALSDGRFEVRSTTHGDADELDLRLVSLRDAQLTLDVRVSGFDGQPWGEAAQLEVHGGALLDKGRIHFDLGGEGLFVAVERVTDAVLPLELTGELTLPWSAPPPALDGQAPAYPVYLFGREIGDAKVWTSPLFVRWAR</sequence>
<proteinExistence type="predicted"/>
<evidence type="ECO:0000313" key="2">
    <source>
        <dbReference type="Proteomes" id="UP001217485"/>
    </source>
</evidence>
<evidence type="ECO:0000313" key="1">
    <source>
        <dbReference type="EMBL" id="MDC0683399.1"/>
    </source>
</evidence>
<dbReference type="Proteomes" id="UP001217485">
    <property type="component" value="Unassembled WGS sequence"/>
</dbReference>
<organism evidence="1 2">
    <name type="scientific">Sorangium atrum</name>
    <dbReference type="NCBI Taxonomy" id="2995308"/>
    <lineage>
        <taxon>Bacteria</taxon>
        <taxon>Pseudomonadati</taxon>
        <taxon>Myxococcota</taxon>
        <taxon>Polyangia</taxon>
        <taxon>Polyangiales</taxon>
        <taxon>Polyangiaceae</taxon>
        <taxon>Sorangium</taxon>
    </lineage>
</organism>
<comment type="caution">
    <text evidence="1">The sequence shown here is derived from an EMBL/GenBank/DDBJ whole genome shotgun (WGS) entry which is preliminary data.</text>
</comment>
<name>A0ABT5CC89_9BACT</name>
<dbReference type="SUPFAM" id="SSF89550">
    <property type="entry name" value="PHP domain-like"/>
    <property type="match status" value="1"/>
</dbReference>
<protein>
    <recommendedName>
        <fullName evidence="3">DUF3604 domain-containing protein</fullName>
    </recommendedName>
</protein>
<dbReference type="Gene3D" id="3.20.20.140">
    <property type="entry name" value="Metal-dependent hydrolases"/>
    <property type="match status" value="1"/>
</dbReference>